<reference evidence="1 2" key="1">
    <citation type="journal article" date="2019" name="Environ. Microbiol.">
        <title>At the nexus of three kingdoms: the genome of the mycorrhizal fungus Gigaspora margarita provides insights into plant, endobacterial and fungal interactions.</title>
        <authorList>
            <person name="Venice F."/>
            <person name="Ghignone S."/>
            <person name="Salvioli di Fossalunga A."/>
            <person name="Amselem J."/>
            <person name="Novero M."/>
            <person name="Xianan X."/>
            <person name="Sedzielewska Toro K."/>
            <person name="Morin E."/>
            <person name="Lipzen A."/>
            <person name="Grigoriev I.V."/>
            <person name="Henrissat B."/>
            <person name="Martin F.M."/>
            <person name="Bonfante P."/>
        </authorList>
    </citation>
    <scope>NUCLEOTIDE SEQUENCE [LARGE SCALE GENOMIC DNA]</scope>
    <source>
        <strain evidence="1 2">BEG34</strain>
    </source>
</reference>
<name>A0A8H4B605_GIGMA</name>
<gene>
    <name evidence="1" type="ORF">F8M41_009272</name>
</gene>
<dbReference type="OrthoDB" id="10488669at2759"/>
<dbReference type="Proteomes" id="UP000439903">
    <property type="component" value="Unassembled WGS sequence"/>
</dbReference>
<evidence type="ECO:0000313" key="1">
    <source>
        <dbReference type="EMBL" id="KAF0562139.1"/>
    </source>
</evidence>
<keyword evidence="2" id="KW-1185">Reference proteome</keyword>
<dbReference type="EMBL" id="WTPW01000003">
    <property type="protein sequence ID" value="KAF0562139.1"/>
    <property type="molecule type" value="Genomic_DNA"/>
</dbReference>
<evidence type="ECO:0000313" key="2">
    <source>
        <dbReference type="Proteomes" id="UP000439903"/>
    </source>
</evidence>
<accession>A0A8H4B605</accession>
<dbReference type="AlphaFoldDB" id="A0A8H4B605"/>
<protein>
    <submittedName>
        <fullName evidence="1">Putative crinkler family protein</fullName>
    </submittedName>
</protein>
<proteinExistence type="predicted"/>
<organism evidence="1 2">
    <name type="scientific">Gigaspora margarita</name>
    <dbReference type="NCBI Taxonomy" id="4874"/>
    <lineage>
        <taxon>Eukaryota</taxon>
        <taxon>Fungi</taxon>
        <taxon>Fungi incertae sedis</taxon>
        <taxon>Mucoromycota</taxon>
        <taxon>Glomeromycotina</taxon>
        <taxon>Glomeromycetes</taxon>
        <taxon>Diversisporales</taxon>
        <taxon>Gigasporaceae</taxon>
        <taxon>Gigaspora</taxon>
    </lineage>
</organism>
<comment type="caution">
    <text evidence="1">The sequence shown here is derived from an EMBL/GenBank/DDBJ whole genome shotgun (WGS) entry which is preliminary data.</text>
</comment>
<sequence length="275" mass="31916">MTSKRIHILRTYYYMKIYSFSKIIHRFPTRLSHQQNQSVSSTRENDRNFKDRLQKLKGLFDEDLINVEVYKEAQSDLLKSFIRKVPDSIPDILEYKEPLSLLSTQGADWDYQEAPELREILKSCLTKFFGAYKNGKREKKNSPLFTIMGGAGIGKSRLLTELPQIARSAVDNDELKKRLDNALVFNISFENGTAYDPDLDQNPSFAVGTRMLWQLQRRPDMMFPEFQENPKHQLTPRDIIARIARSKHQEPSDLTVFLLLDGVHKLMENSDDGVN</sequence>